<dbReference type="SUPFAM" id="SSF56762">
    <property type="entry name" value="HydB/Nqo4-like"/>
    <property type="match status" value="1"/>
</dbReference>
<dbReference type="InterPro" id="IPR029014">
    <property type="entry name" value="NiFe-Hase_large"/>
</dbReference>
<dbReference type="PANTHER" id="PTHR42958:SF4">
    <property type="entry name" value="HYDROGENASE EXPRESSION_FORMATION PROTEIN HUPK"/>
    <property type="match status" value="1"/>
</dbReference>
<proteinExistence type="predicted"/>
<sequence>MITSFAAGCVRINVGVAGGAVSSASVACDRPHRVGPMLTRQAPAEIPVIVGQLFALCSMSQSLAARAALAAAGAAVEPVDRAEAGARLIAERLVEHVRSTVLGFTDAVPLAASEATAARTAFAAGFRLTAGVGSDLADLAHSLDVLGLGTDVPPSTSWAGRVLAYAAAIEWRDDHTADFLSPDDDAAVVAALIDKGDAFAAEPRLAGRRPETGPYARARGRGLPAAGAGRLAARFAEIAAAVRRLRSPAEAAEPCLRAERLEAGVGFAAVESPRGRLHHVAMLNGHGAVARYVILAPTEWNFAVEGPFAAALRGLRLPAGRSVETLAALFDPCVACDVTVRHHAVGDDAYA</sequence>
<keyword evidence="1" id="KW-0479">Metal-binding</keyword>
<dbReference type="PANTHER" id="PTHR42958">
    <property type="entry name" value="HYDROGENASE-2 LARGE CHAIN"/>
    <property type="match status" value="1"/>
</dbReference>
<dbReference type="InterPro" id="IPR050867">
    <property type="entry name" value="NiFe/NiFeSe_hydrgnase_LSU"/>
</dbReference>
<comment type="cofactor">
    <cofactor evidence="1">
        <name>Ni(2+)</name>
        <dbReference type="ChEBI" id="CHEBI:49786"/>
    </cofactor>
</comment>
<keyword evidence="1" id="KW-0460">Magnesium</keyword>
<evidence type="ECO:0000256" key="1">
    <source>
        <dbReference type="PIRSR" id="PIRSR601501-1"/>
    </source>
</evidence>
<reference evidence="2" key="1">
    <citation type="journal article" date="2015" name="Genome Announc.">
        <title>Complete Genome Sequence of the Bacteriochlorophyll b-Producing Photosynthetic Bacterium Blastochloris viridis.</title>
        <authorList>
            <person name="Tsukatani Y."/>
            <person name="Hirose Y."/>
            <person name="Harada J."/>
            <person name="Misawa N."/>
            <person name="Mori K."/>
            <person name="Inoue K."/>
            <person name="Tamiaki H."/>
        </authorList>
    </citation>
    <scope>NUCLEOTIDE SEQUENCE [LARGE SCALE GENOMIC DNA]</scope>
    <source>
        <strain evidence="2">DSM 133</strain>
    </source>
</reference>
<protein>
    <submittedName>
        <fullName evidence="2">Hydrogenase maturation factor HoxV/HupK</fullName>
    </submittedName>
</protein>
<evidence type="ECO:0000313" key="2">
    <source>
        <dbReference type="EMBL" id="BAR99764.1"/>
    </source>
</evidence>
<keyword evidence="2" id="KW-0371">Homeobox</keyword>
<dbReference type="Pfam" id="PF00374">
    <property type="entry name" value="NiFeSe_Hases"/>
    <property type="match status" value="1"/>
</dbReference>
<keyword evidence="1" id="KW-0533">Nickel</keyword>
<feature type="binding site" evidence="1">
    <location>
        <position position="294"/>
    </location>
    <ligand>
        <name>Mg(2+)</name>
        <dbReference type="ChEBI" id="CHEBI:18420"/>
    </ligand>
</feature>
<dbReference type="GO" id="GO:0003677">
    <property type="term" value="F:DNA binding"/>
    <property type="evidence" value="ECO:0007669"/>
    <property type="project" value="UniProtKB-KW"/>
</dbReference>
<dbReference type="GO" id="GO:0016151">
    <property type="term" value="F:nickel cation binding"/>
    <property type="evidence" value="ECO:0007669"/>
    <property type="project" value="InterPro"/>
</dbReference>
<dbReference type="InterPro" id="IPR001501">
    <property type="entry name" value="Ni-dep_hyd_lsu"/>
</dbReference>
<organism evidence="2">
    <name type="scientific">Blastochloris viridis</name>
    <name type="common">Rhodopseudomonas viridis</name>
    <dbReference type="NCBI Taxonomy" id="1079"/>
    <lineage>
        <taxon>Bacteria</taxon>
        <taxon>Pseudomonadati</taxon>
        <taxon>Pseudomonadota</taxon>
        <taxon>Alphaproteobacteria</taxon>
        <taxon>Hyphomicrobiales</taxon>
        <taxon>Blastochloridaceae</taxon>
        <taxon>Blastochloris</taxon>
    </lineage>
</organism>
<feature type="binding site" evidence="1">
    <location>
        <position position="333"/>
    </location>
    <ligand>
        <name>Ni(2+)</name>
        <dbReference type="ChEBI" id="CHEBI:49786"/>
    </ligand>
</feature>
<keyword evidence="1" id="KW-0408">Iron</keyword>
<comment type="cofactor">
    <cofactor evidence="1">
        <name>Fe cation</name>
        <dbReference type="ChEBI" id="CHEBI:24875"/>
    </cofactor>
</comment>
<dbReference type="Gene3D" id="1.10.645.10">
    <property type="entry name" value="Cytochrome-c3 Hydrogenase, chain B"/>
    <property type="match status" value="2"/>
</dbReference>
<accession>A0A182D2W8</accession>
<gene>
    <name evidence="2" type="ORF">BV133_2171</name>
</gene>
<dbReference type="EMBL" id="AP014854">
    <property type="protein sequence ID" value="BAR99764.1"/>
    <property type="molecule type" value="Genomic_DNA"/>
</dbReference>
<name>A0A182D2W8_BLAVI</name>
<dbReference type="KEGG" id="bvr:BVIR_2536"/>
<dbReference type="AlphaFoldDB" id="A0A182D2W8"/>
<feature type="binding site" evidence="1">
    <location>
        <position position="336"/>
    </location>
    <ligand>
        <name>Fe cation</name>
        <dbReference type="ChEBI" id="CHEBI:24875"/>
    </ligand>
</feature>